<keyword evidence="1" id="KW-1133">Transmembrane helix</keyword>
<keyword evidence="1" id="KW-0812">Transmembrane</keyword>
<evidence type="ECO:0000313" key="2">
    <source>
        <dbReference type="EMBL" id="SKC67331.1"/>
    </source>
</evidence>
<evidence type="ECO:0000256" key="1">
    <source>
        <dbReference type="SAM" id="Phobius"/>
    </source>
</evidence>
<evidence type="ECO:0000313" key="3">
    <source>
        <dbReference type="Proteomes" id="UP000190341"/>
    </source>
</evidence>
<keyword evidence="1" id="KW-0472">Membrane</keyword>
<organism evidence="2 3">
    <name type="scientific">Pseudoxanthomonas indica</name>
    <dbReference type="NCBI Taxonomy" id="428993"/>
    <lineage>
        <taxon>Bacteria</taxon>
        <taxon>Pseudomonadati</taxon>
        <taxon>Pseudomonadota</taxon>
        <taxon>Gammaproteobacteria</taxon>
        <taxon>Lysobacterales</taxon>
        <taxon>Lysobacteraceae</taxon>
        <taxon>Pseudoxanthomonas</taxon>
    </lineage>
</organism>
<gene>
    <name evidence="2" type="ORF">SAMN06296058_2046</name>
</gene>
<accession>A0A1T5KUG9</accession>
<reference evidence="2 3" key="1">
    <citation type="submission" date="2017-02" db="EMBL/GenBank/DDBJ databases">
        <authorList>
            <person name="Peterson S.W."/>
        </authorList>
    </citation>
    <scope>NUCLEOTIDE SEQUENCE [LARGE SCALE GENOMIC DNA]</scope>
    <source>
        <strain evidence="2 3">P15</strain>
    </source>
</reference>
<name>A0A1T5KUG9_9GAMM</name>
<feature type="transmembrane region" description="Helical" evidence="1">
    <location>
        <begin position="21"/>
        <end position="42"/>
    </location>
</feature>
<keyword evidence="3" id="KW-1185">Reference proteome</keyword>
<proteinExistence type="predicted"/>
<sequence length="44" mass="4826">MNAPMLTPEEVARRRKAVVRTAWVMGGIALLIFVLFIGRAVLSA</sequence>
<protein>
    <submittedName>
        <fullName evidence="2">Uncharacterized protein</fullName>
    </submittedName>
</protein>
<dbReference type="EMBL" id="FUZV01000001">
    <property type="protein sequence ID" value="SKC67331.1"/>
    <property type="molecule type" value="Genomic_DNA"/>
</dbReference>
<dbReference type="Proteomes" id="UP000190341">
    <property type="component" value="Unassembled WGS sequence"/>
</dbReference>
<dbReference type="AlphaFoldDB" id="A0A1T5KUG9"/>
<dbReference type="STRING" id="428993.SAMN06296058_2046"/>